<dbReference type="PANTHER" id="PTHR42877">
    <property type="entry name" value="L-ORNITHINE N(5)-MONOOXYGENASE-RELATED"/>
    <property type="match status" value="1"/>
</dbReference>
<dbReference type="Proteomes" id="UP001185863">
    <property type="component" value="Unassembled WGS sequence"/>
</dbReference>
<keyword evidence="2" id="KW-0285">Flavoprotein</keyword>
<name>A0AAE4V122_9NOCA</name>
<evidence type="ECO:0000313" key="6">
    <source>
        <dbReference type="Proteomes" id="UP001185863"/>
    </source>
</evidence>
<dbReference type="PANTHER" id="PTHR42877:SF4">
    <property type="entry name" value="FAD_NAD(P)-BINDING DOMAIN-CONTAINING PROTEIN-RELATED"/>
    <property type="match status" value="1"/>
</dbReference>
<dbReference type="AlphaFoldDB" id="A0AAE4V122"/>
<evidence type="ECO:0000256" key="4">
    <source>
        <dbReference type="ARBA" id="ARBA00023002"/>
    </source>
</evidence>
<evidence type="ECO:0000256" key="3">
    <source>
        <dbReference type="ARBA" id="ARBA00022827"/>
    </source>
</evidence>
<reference evidence="5" key="1">
    <citation type="submission" date="2023-10" db="EMBL/GenBank/DDBJ databases">
        <title>Development of a sustainable strategy for remediation of hydrocarbon-contaminated territories based on the waste exchange concept.</title>
        <authorList>
            <person name="Krivoruchko A."/>
        </authorList>
    </citation>
    <scope>NUCLEOTIDE SEQUENCE</scope>
    <source>
        <strain evidence="5">IEGM 68</strain>
    </source>
</reference>
<dbReference type="GO" id="GO:0004499">
    <property type="term" value="F:N,N-dimethylaniline monooxygenase activity"/>
    <property type="evidence" value="ECO:0007669"/>
    <property type="project" value="InterPro"/>
</dbReference>
<evidence type="ECO:0000256" key="2">
    <source>
        <dbReference type="ARBA" id="ARBA00022630"/>
    </source>
</evidence>
<comment type="caution">
    <text evidence="5">The sequence shown here is derived from an EMBL/GenBank/DDBJ whole genome shotgun (WGS) entry which is preliminary data.</text>
</comment>
<dbReference type="Pfam" id="PF00743">
    <property type="entry name" value="FMO-like"/>
    <property type="match status" value="1"/>
</dbReference>
<dbReference type="GO" id="GO:0050661">
    <property type="term" value="F:NADP binding"/>
    <property type="evidence" value="ECO:0007669"/>
    <property type="project" value="InterPro"/>
</dbReference>
<comment type="similarity">
    <text evidence="1">Belongs to the FAD-binding monooxygenase family.</text>
</comment>
<dbReference type="InterPro" id="IPR020946">
    <property type="entry name" value="Flavin_mOase-like"/>
</dbReference>
<dbReference type="EC" id="1.14.13.-" evidence="5"/>
<sequence length="490" mass="55635">MAKQTKRHRVAVIGGGLGGVAMGTKLKRAGIDTFTIFEAQSGPGGTWWINDYPGCEVDVPSDMYSYSFGTRTWNRTHVRQPELLEYIQNTIDEQNLRGHFRFDTQVVSLTWNDDTHVWKVVTDRDEEFEFDVVVSAVGFLSVPKIPTWPGIDQFERARFHTAEWDHDYDYEGKTVAVVGVGSTAAQVIPTIAPKVKQLYVFQREPGWVLPKGDRDYSAAEARRLSNPLVYKIRRYLDFVRFERSQWGGALYRTGSAVHRAAERAAREYIDSTFRDRPDLRDAVTPKYVFSGKRRVLSDDFYPALLRDNVELVPTAVDSLTGTGIVDNRGTEREVDLIVTAIGFTASNYLNTLDVRGRGGLDLHEVWKEGAFAFLGMTVPGFPNLYMLYGPNTNGGAPVTYFHERQADYVVSDIRRMARENISALEVKQVYSDIYNVWLQDRMKGTAWTQANNYFSAESGRIVTQWPDGMLKYVGLLRILRRLSSAQVRSK</sequence>
<keyword evidence="3" id="KW-0274">FAD</keyword>
<dbReference type="RefSeq" id="WP_317743479.1">
    <property type="nucleotide sequence ID" value="NZ_JAWLUP010000031.1"/>
</dbReference>
<evidence type="ECO:0000256" key="1">
    <source>
        <dbReference type="ARBA" id="ARBA00010139"/>
    </source>
</evidence>
<evidence type="ECO:0000313" key="5">
    <source>
        <dbReference type="EMBL" id="MDV7265758.1"/>
    </source>
</evidence>
<dbReference type="SUPFAM" id="SSF51905">
    <property type="entry name" value="FAD/NAD(P)-binding domain"/>
    <property type="match status" value="2"/>
</dbReference>
<dbReference type="PRINTS" id="PR00469">
    <property type="entry name" value="PNDRDTASEII"/>
</dbReference>
<gene>
    <name evidence="5" type="ORF">R4315_14570</name>
</gene>
<protein>
    <submittedName>
        <fullName evidence="5">NAD(P)/FAD-dependent oxidoreductase</fullName>
        <ecNumber evidence="5">1.14.13.-</ecNumber>
    </submittedName>
</protein>
<dbReference type="GO" id="GO:0050660">
    <property type="term" value="F:flavin adenine dinucleotide binding"/>
    <property type="evidence" value="ECO:0007669"/>
    <property type="project" value="InterPro"/>
</dbReference>
<dbReference type="Gene3D" id="3.50.50.60">
    <property type="entry name" value="FAD/NAD(P)-binding domain"/>
    <property type="match status" value="2"/>
</dbReference>
<proteinExistence type="inferred from homology"/>
<accession>A0AAE4V122</accession>
<dbReference type="InterPro" id="IPR051209">
    <property type="entry name" value="FAD-bind_Monooxygenase_sf"/>
</dbReference>
<organism evidence="5 6">
    <name type="scientific">Rhodococcus oxybenzonivorans</name>
    <dbReference type="NCBI Taxonomy" id="1990687"/>
    <lineage>
        <taxon>Bacteria</taxon>
        <taxon>Bacillati</taxon>
        <taxon>Actinomycetota</taxon>
        <taxon>Actinomycetes</taxon>
        <taxon>Mycobacteriales</taxon>
        <taxon>Nocardiaceae</taxon>
        <taxon>Rhodococcus</taxon>
    </lineage>
</organism>
<dbReference type="EMBL" id="JAWLUP010000031">
    <property type="protein sequence ID" value="MDV7265758.1"/>
    <property type="molecule type" value="Genomic_DNA"/>
</dbReference>
<dbReference type="InterPro" id="IPR036188">
    <property type="entry name" value="FAD/NAD-bd_sf"/>
</dbReference>
<keyword evidence="4 5" id="KW-0560">Oxidoreductase</keyword>